<evidence type="ECO:0000313" key="2">
    <source>
        <dbReference type="EMBL" id="SFN91217.1"/>
    </source>
</evidence>
<feature type="domain" description="N-acetyltransferase" evidence="1">
    <location>
        <begin position="50"/>
        <end position="193"/>
    </location>
</feature>
<dbReference type="GO" id="GO:0008999">
    <property type="term" value="F:protein-N-terminal-alanine acetyltransferase activity"/>
    <property type="evidence" value="ECO:0007669"/>
    <property type="project" value="TreeGrafter"/>
</dbReference>
<evidence type="ECO:0000313" key="3">
    <source>
        <dbReference type="Proteomes" id="UP000198968"/>
    </source>
</evidence>
<keyword evidence="3" id="KW-1185">Reference proteome</keyword>
<sequence length="237" mass="27481">MSQHLNQYGQPVGHPLPDWQPCPLPQHQIFTGEACRLEPYSAARHSDALSEAWSLAEDGRDWTYMFMGPFDDRQAFQDYAKQMEASRDPLHFAVIDLATEQAVGSLSLMRIQPEHGVMEVGHVTFSPRLKQTRMATEAHFLLMRYAFETLGYRRYEWKCDSCNAPSRKAAARLGFRYEGDFRQAIVYKGRSRDTSWFSIIDSEWPEVKKGLQRWLAEDNFTADGQQREKLEALRDRP</sequence>
<keyword evidence="2" id="KW-0808">Transferase</keyword>
<protein>
    <submittedName>
        <fullName evidence="2">Protein N-acetyltransferase, RimJ/RimL family</fullName>
    </submittedName>
</protein>
<dbReference type="Gene3D" id="3.40.630.30">
    <property type="match status" value="1"/>
</dbReference>
<dbReference type="PANTHER" id="PTHR43441:SF2">
    <property type="entry name" value="FAMILY ACETYLTRANSFERASE, PUTATIVE (AFU_ORTHOLOGUE AFUA_7G00850)-RELATED"/>
    <property type="match status" value="1"/>
</dbReference>
<proteinExistence type="predicted"/>
<dbReference type="InterPro" id="IPR000182">
    <property type="entry name" value="GNAT_dom"/>
</dbReference>
<dbReference type="RefSeq" id="WP_090964090.1">
    <property type="nucleotide sequence ID" value="NZ_FOVG01000002.1"/>
</dbReference>
<dbReference type="SUPFAM" id="SSF55729">
    <property type="entry name" value="Acyl-CoA N-acyltransferases (Nat)"/>
    <property type="match status" value="1"/>
</dbReference>
<evidence type="ECO:0000259" key="1">
    <source>
        <dbReference type="PROSITE" id="PS51186"/>
    </source>
</evidence>
<dbReference type="AlphaFoldDB" id="A0A1I5CWC0"/>
<organism evidence="2 3">
    <name type="scientific">Candidatus Pantoea varia</name>
    <dbReference type="NCBI Taxonomy" id="1881036"/>
    <lineage>
        <taxon>Bacteria</taxon>
        <taxon>Pseudomonadati</taxon>
        <taxon>Pseudomonadota</taxon>
        <taxon>Gammaproteobacteria</taxon>
        <taxon>Enterobacterales</taxon>
        <taxon>Erwiniaceae</taxon>
        <taxon>Pantoea</taxon>
    </lineage>
</organism>
<gene>
    <name evidence="2" type="ORF">SAMN05428971_2491</name>
</gene>
<dbReference type="Pfam" id="PF13302">
    <property type="entry name" value="Acetyltransf_3"/>
    <property type="match status" value="1"/>
</dbReference>
<dbReference type="FunFam" id="3.40.630.30:FF:000047">
    <property type="entry name" value="Acetyltransferase, GNAT family"/>
    <property type="match status" value="1"/>
</dbReference>
<dbReference type="InterPro" id="IPR051908">
    <property type="entry name" value="Ribosomal_N-acetyltransferase"/>
</dbReference>
<accession>A0A1I5CWC0</accession>
<dbReference type="InterPro" id="IPR016181">
    <property type="entry name" value="Acyl_CoA_acyltransferase"/>
</dbReference>
<dbReference type="GO" id="GO:1990189">
    <property type="term" value="F:protein N-terminal-serine acetyltransferase activity"/>
    <property type="evidence" value="ECO:0007669"/>
    <property type="project" value="TreeGrafter"/>
</dbReference>
<dbReference type="EMBL" id="FOVG01000002">
    <property type="protein sequence ID" value="SFN91217.1"/>
    <property type="molecule type" value="Genomic_DNA"/>
</dbReference>
<name>A0A1I5CWC0_9GAMM</name>
<reference evidence="3" key="1">
    <citation type="submission" date="2016-10" db="EMBL/GenBank/DDBJ databases">
        <authorList>
            <person name="Varghese N."/>
            <person name="Submissions S."/>
        </authorList>
    </citation>
    <scope>NUCLEOTIDE SEQUENCE [LARGE SCALE GENOMIC DNA]</scope>
    <source>
        <strain evidence="3">OV426</strain>
    </source>
</reference>
<dbReference type="PANTHER" id="PTHR43441">
    <property type="entry name" value="RIBOSOMAL-PROTEIN-SERINE ACETYLTRANSFERASE"/>
    <property type="match status" value="1"/>
</dbReference>
<dbReference type="OrthoDB" id="5295305at2"/>
<dbReference type="Proteomes" id="UP000198968">
    <property type="component" value="Unassembled WGS sequence"/>
</dbReference>
<dbReference type="PROSITE" id="PS51186">
    <property type="entry name" value="GNAT"/>
    <property type="match status" value="1"/>
</dbReference>